<keyword evidence="2" id="KW-0479">Metal-binding</keyword>
<dbReference type="Pfam" id="PF26138">
    <property type="entry name" value="DUF8040"/>
    <property type="match status" value="1"/>
</dbReference>
<feature type="domain" description="DUF8040" evidence="6">
    <location>
        <begin position="277"/>
        <end position="309"/>
    </location>
</feature>
<evidence type="ECO:0000259" key="6">
    <source>
        <dbReference type="Pfam" id="PF26138"/>
    </source>
</evidence>
<sequence length="616" mass="70965">MMASTWPPSLSFEDANTSPAHWTIEQEDIFMDLMVEEVLKGNRTTNSFGGKTWKKICTDFYAKTGKKYVLKQFQNKHSQLRLRYKTFTDLKRVPTGFGWDPVLNTATATDDTWEKYLRAHPEAKRFRKETCRRYDDLLTIYGDTTATGKEAHASTQDISDSDDETQDTTFASTGDVNVNIEEDSGQLRNRQRPRDEIPSANRNVRSQPSRTSELSDAIKLLAEASYARTGALSQHSVGTSSSVETYSIARCIEILDNIERVDMPTYLKALEKFQEKVGHNKSNRLVADRFQHSGETISHHFGKVLKAIVRYGKEIIVPPSFERTPQEIQTNPKYYPYFENCVGAIDGTHISAFVPSRDQIPYRGRKTIVTQNVLCACSFDMRFTFVLGKYYVVDSGFTNMHGFLSPYRGERYHLQEYRGRHHQPTSAKELFNYRHSSLRNVIECCFGVLKKCFPILKMMPSYSLKKQTRIVIAACAIHNFIRMEAQQDILFDEYDNEELVIEAEQMGGNTQNIIEMDRSSTSRREMVDIRDRITRRLARANGIPREHNNNHNMQQHKGHIQVRALYQSHYPQHGKRGEEIPQVSPLRVWSLSKRRGLKEKNQPAMKNGIVKEELKS</sequence>
<dbReference type="AlphaFoldDB" id="A0AAP0SD54"/>
<evidence type="ECO:0000259" key="5">
    <source>
        <dbReference type="Pfam" id="PF13359"/>
    </source>
</evidence>
<dbReference type="Pfam" id="PF12776">
    <property type="entry name" value="Myb_DNA-bind_3"/>
    <property type="match status" value="1"/>
</dbReference>
<protein>
    <submittedName>
        <fullName evidence="7">Uncharacterized protein</fullName>
    </submittedName>
</protein>
<name>A0AAP0SD54_LIQFO</name>
<feature type="compositionally biased region" description="Polar residues" evidence="3">
    <location>
        <begin position="200"/>
        <end position="212"/>
    </location>
</feature>
<accession>A0AAP0SD54</accession>
<feature type="domain" description="DDE Tnp4" evidence="5">
    <location>
        <begin position="388"/>
        <end position="479"/>
    </location>
</feature>
<feature type="domain" description="Myb/SANT-like" evidence="4">
    <location>
        <begin position="21"/>
        <end position="116"/>
    </location>
</feature>
<dbReference type="Pfam" id="PF13359">
    <property type="entry name" value="DDE_Tnp_4"/>
    <property type="match status" value="1"/>
</dbReference>
<comment type="caution">
    <text evidence="7">The sequence shown here is derived from an EMBL/GenBank/DDBJ whole genome shotgun (WGS) entry which is preliminary data.</text>
</comment>
<evidence type="ECO:0000256" key="1">
    <source>
        <dbReference type="ARBA" id="ARBA00001968"/>
    </source>
</evidence>
<dbReference type="InterPro" id="IPR027806">
    <property type="entry name" value="HARBI1_dom"/>
</dbReference>
<feature type="compositionally biased region" description="Polar residues" evidence="3">
    <location>
        <begin position="167"/>
        <end position="176"/>
    </location>
</feature>
<dbReference type="InterPro" id="IPR024752">
    <property type="entry name" value="Myb/SANT-like_dom"/>
</dbReference>
<evidence type="ECO:0000259" key="4">
    <source>
        <dbReference type="Pfam" id="PF12776"/>
    </source>
</evidence>
<dbReference type="GO" id="GO:0046872">
    <property type="term" value="F:metal ion binding"/>
    <property type="evidence" value="ECO:0007669"/>
    <property type="project" value="UniProtKB-KW"/>
</dbReference>
<dbReference type="PANTHER" id="PTHR47584:SF14">
    <property type="entry name" value="L10-INTERACTING MYB DOMAIN-CONTAINING PROTEIN-LIKE"/>
    <property type="match status" value="1"/>
</dbReference>
<evidence type="ECO:0000256" key="3">
    <source>
        <dbReference type="SAM" id="MobiDB-lite"/>
    </source>
</evidence>
<comment type="cofactor">
    <cofactor evidence="1">
        <name>a divalent metal cation</name>
        <dbReference type="ChEBI" id="CHEBI:60240"/>
    </cofactor>
</comment>
<gene>
    <name evidence="7" type="ORF">L1049_019840</name>
</gene>
<dbReference type="Proteomes" id="UP001415857">
    <property type="component" value="Unassembled WGS sequence"/>
</dbReference>
<dbReference type="InterPro" id="IPR058353">
    <property type="entry name" value="DUF8040"/>
</dbReference>
<organism evidence="7 8">
    <name type="scientific">Liquidambar formosana</name>
    <name type="common">Formosan gum</name>
    <dbReference type="NCBI Taxonomy" id="63359"/>
    <lineage>
        <taxon>Eukaryota</taxon>
        <taxon>Viridiplantae</taxon>
        <taxon>Streptophyta</taxon>
        <taxon>Embryophyta</taxon>
        <taxon>Tracheophyta</taxon>
        <taxon>Spermatophyta</taxon>
        <taxon>Magnoliopsida</taxon>
        <taxon>eudicotyledons</taxon>
        <taxon>Gunneridae</taxon>
        <taxon>Pentapetalae</taxon>
        <taxon>Saxifragales</taxon>
        <taxon>Altingiaceae</taxon>
        <taxon>Liquidambar</taxon>
    </lineage>
</organism>
<evidence type="ECO:0000313" key="8">
    <source>
        <dbReference type="Proteomes" id="UP001415857"/>
    </source>
</evidence>
<proteinExistence type="predicted"/>
<evidence type="ECO:0000313" key="7">
    <source>
        <dbReference type="EMBL" id="KAK9291889.1"/>
    </source>
</evidence>
<keyword evidence="8" id="KW-1185">Reference proteome</keyword>
<dbReference type="EMBL" id="JBBPBK010000001">
    <property type="protein sequence ID" value="KAK9291889.1"/>
    <property type="molecule type" value="Genomic_DNA"/>
</dbReference>
<evidence type="ECO:0000256" key="2">
    <source>
        <dbReference type="ARBA" id="ARBA00022723"/>
    </source>
</evidence>
<reference evidence="7 8" key="1">
    <citation type="journal article" date="2024" name="Plant J.">
        <title>Genome sequences and population genomics reveal climatic adaptation and genomic divergence between two closely related sweetgum species.</title>
        <authorList>
            <person name="Xu W.Q."/>
            <person name="Ren C.Q."/>
            <person name="Zhang X.Y."/>
            <person name="Comes H.P."/>
            <person name="Liu X.H."/>
            <person name="Li Y.G."/>
            <person name="Kettle C.J."/>
            <person name="Jalonen R."/>
            <person name="Gaisberger H."/>
            <person name="Ma Y.Z."/>
            <person name="Qiu Y.X."/>
        </authorList>
    </citation>
    <scope>NUCLEOTIDE SEQUENCE [LARGE SCALE GENOMIC DNA]</scope>
    <source>
        <strain evidence="7">Hangzhou</strain>
    </source>
</reference>
<dbReference type="InterPro" id="IPR045026">
    <property type="entry name" value="LIMYB"/>
</dbReference>
<dbReference type="PANTHER" id="PTHR47584">
    <property type="match status" value="1"/>
</dbReference>
<feature type="region of interest" description="Disordered" evidence="3">
    <location>
        <begin position="149"/>
        <end position="212"/>
    </location>
</feature>
<feature type="compositionally biased region" description="Polar residues" evidence="3">
    <location>
        <begin position="149"/>
        <end position="158"/>
    </location>
</feature>